<gene>
    <name evidence="1" type="primary">ORF16922</name>
</gene>
<evidence type="ECO:0000313" key="1">
    <source>
        <dbReference type="EMBL" id="CEK52467.1"/>
    </source>
</evidence>
<protein>
    <submittedName>
        <fullName evidence="1">Uncharacterized protein</fullName>
    </submittedName>
</protein>
<feature type="non-terminal residue" evidence="1">
    <location>
        <position position="1"/>
    </location>
</feature>
<name>A0A0B6Y823_9EUPU</name>
<dbReference type="EMBL" id="HACG01005602">
    <property type="protein sequence ID" value="CEK52467.1"/>
    <property type="molecule type" value="Transcribed_RNA"/>
</dbReference>
<dbReference type="AlphaFoldDB" id="A0A0B6Y823"/>
<reference evidence="1" key="1">
    <citation type="submission" date="2014-12" db="EMBL/GenBank/DDBJ databases">
        <title>Insight into the proteome of Arion vulgaris.</title>
        <authorList>
            <person name="Aradska J."/>
            <person name="Bulat T."/>
            <person name="Smidak R."/>
            <person name="Sarate P."/>
            <person name="Gangsoo J."/>
            <person name="Sialana F."/>
            <person name="Bilban M."/>
            <person name="Lubec G."/>
        </authorList>
    </citation>
    <scope>NUCLEOTIDE SEQUENCE</scope>
    <source>
        <tissue evidence="1">Skin</tissue>
    </source>
</reference>
<organism evidence="1">
    <name type="scientific">Arion vulgaris</name>
    <dbReference type="NCBI Taxonomy" id="1028688"/>
    <lineage>
        <taxon>Eukaryota</taxon>
        <taxon>Metazoa</taxon>
        <taxon>Spiralia</taxon>
        <taxon>Lophotrochozoa</taxon>
        <taxon>Mollusca</taxon>
        <taxon>Gastropoda</taxon>
        <taxon>Heterobranchia</taxon>
        <taxon>Euthyneura</taxon>
        <taxon>Panpulmonata</taxon>
        <taxon>Eupulmonata</taxon>
        <taxon>Stylommatophora</taxon>
        <taxon>Helicina</taxon>
        <taxon>Arionoidea</taxon>
        <taxon>Arionidae</taxon>
        <taxon>Arion</taxon>
    </lineage>
</organism>
<sequence>ITLSATKGCKTICFITDYKKEQKQMHMKSPNFLALETFKQHRNTLETQIGMFKALISR</sequence>
<accession>A0A0B6Y823</accession>
<proteinExistence type="predicted"/>